<feature type="domain" description="Acyl-CoA dehydrogenase/oxidase C-terminal" evidence="6">
    <location>
        <begin position="554"/>
        <end position="708"/>
    </location>
</feature>
<organism evidence="9 10">
    <name type="scientific">Streptomyces fuscichromogenes</name>
    <dbReference type="NCBI Taxonomy" id="1324013"/>
    <lineage>
        <taxon>Bacteria</taxon>
        <taxon>Bacillati</taxon>
        <taxon>Actinomycetota</taxon>
        <taxon>Actinomycetes</taxon>
        <taxon>Kitasatosporales</taxon>
        <taxon>Streptomycetaceae</taxon>
        <taxon>Streptomyces</taxon>
    </lineage>
</organism>
<dbReference type="InterPro" id="IPR037069">
    <property type="entry name" value="AcylCoA_DH/ox_N_sf"/>
</dbReference>
<dbReference type="InterPro" id="IPR009100">
    <property type="entry name" value="AcylCoA_DH/oxidase_NM_dom_sf"/>
</dbReference>
<dbReference type="InterPro" id="IPR006091">
    <property type="entry name" value="Acyl-CoA_Oxase/DH_mid-dom"/>
</dbReference>
<dbReference type="Pfam" id="PF02771">
    <property type="entry name" value="Acyl-CoA_dh_N"/>
    <property type="match status" value="1"/>
</dbReference>
<evidence type="ECO:0000313" key="9">
    <source>
        <dbReference type="EMBL" id="GGN23146.1"/>
    </source>
</evidence>
<dbReference type="InterPro" id="IPR046373">
    <property type="entry name" value="Acyl-CoA_Oxase/DH_mid-dom_sf"/>
</dbReference>
<evidence type="ECO:0000256" key="1">
    <source>
        <dbReference type="ARBA" id="ARBA00001974"/>
    </source>
</evidence>
<dbReference type="GO" id="GO:0016627">
    <property type="term" value="F:oxidoreductase activity, acting on the CH-CH group of donors"/>
    <property type="evidence" value="ECO:0007669"/>
    <property type="project" value="InterPro"/>
</dbReference>
<feature type="domain" description="Acyl-CoA dehydrogenase/oxidase C-terminal" evidence="6">
    <location>
        <begin position="186"/>
        <end position="305"/>
    </location>
</feature>
<reference evidence="9" key="1">
    <citation type="journal article" date="2014" name="Int. J. Syst. Evol. Microbiol.">
        <title>Complete genome sequence of Corynebacterium casei LMG S-19264T (=DSM 44701T), isolated from a smear-ripened cheese.</title>
        <authorList>
            <consortium name="US DOE Joint Genome Institute (JGI-PGF)"/>
            <person name="Walter F."/>
            <person name="Albersmeier A."/>
            <person name="Kalinowski J."/>
            <person name="Ruckert C."/>
        </authorList>
    </citation>
    <scope>NUCLEOTIDE SEQUENCE</scope>
    <source>
        <strain evidence="9">CGMCC 4.7110</strain>
    </source>
</reference>
<dbReference type="InterPro" id="IPR013786">
    <property type="entry name" value="AcylCoA_DH/ox_N"/>
</dbReference>
<dbReference type="SUPFAM" id="SSF56645">
    <property type="entry name" value="Acyl-CoA dehydrogenase NM domain-like"/>
    <property type="match status" value="1"/>
</dbReference>
<dbReference type="FunFam" id="2.40.110.10:FF:000011">
    <property type="entry name" value="Acyl-CoA dehydrogenase FadE34"/>
    <property type="match status" value="1"/>
</dbReference>
<comment type="caution">
    <text evidence="9">The sequence shown here is derived from an EMBL/GenBank/DDBJ whole genome shotgun (WGS) entry which is preliminary data.</text>
</comment>
<dbReference type="Pfam" id="PF00441">
    <property type="entry name" value="Acyl-CoA_dh_1"/>
    <property type="match status" value="2"/>
</dbReference>
<protein>
    <submittedName>
        <fullName evidence="9">Acyl-CoA dehydrogenase FadE</fullName>
    </submittedName>
</protein>
<evidence type="ECO:0000256" key="2">
    <source>
        <dbReference type="ARBA" id="ARBA00009347"/>
    </source>
</evidence>
<evidence type="ECO:0000256" key="5">
    <source>
        <dbReference type="ARBA" id="ARBA00023002"/>
    </source>
</evidence>
<evidence type="ECO:0000259" key="6">
    <source>
        <dbReference type="Pfam" id="PF00441"/>
    </source>
</evidence>
<dbReference type="Gene3D" id="2.40.110.10">
    <property type="entry name" value="Butyryl-CoA Dehydrogenase, subunit A, domain 2"/>
    <property type="match status" value="1"/>
</dbReference>
<dbReference type="EMBL" id="BMML01000013">
    <property type="protein sequence ID" value="GGN23146.1"/>
    <property type="molecule type" value="Genomic_DNA"/>
</dbReference>
<proteinExistence type="inferred from homology"/>
<name>A0A917XG78_9ACTN</name>
<dbReference type="Pfam" id="PF02770">
    <property type="entry name" value="Acyl-CoA_dh_M"/>
    <property type="match status" value="1"/>
</dbReference>
<reference evidence="9" key="2">
    <citation type="submission" date="2020-09" db="EMBL/GenBank/DDBJ databases">
        <authorList>
            <person name="Sun Q."/>
            <person name="Zhou Y."/>
        </authorList>
    </citation>
    <scope>NUCLEOTIDE SEQUENCE</scope>
    <source>
        <strain evidence="9">CGMCC 4.7110</strain>
    </source>
</reference>
<evidence type="ECO:0000259" key="8">
    <source>
        <dbReference type="Pfam" id="PF02771"/>
    </source>
</evidence>
<dbReference type="Proteomes" id="UP000653411">
    <property type="component" value="Unassembled WGS sequence"/>
</dbReference>
<evidence type="ECO:0000259" key="7">
    <source>
        <dbReference type="Pfam" id="PF02770"/>
    </source>
</evidence>
<dbReference type="PANTHER" id="PTHR43292:SF4">
    <property type="entry name" value="ACYL-COA DEHYDROGENASE FADE34"/>
    <property type="match status" value="1"/>
</dbReference>
<dbReference type="SUPFAM" id="SSF47203">
    <property type="entry name" value="Acyl-CoA dehydrogenase C-terminal domain-like"/>
    <property type="match status" value="2"/>
</dbReference>
<dbReference type="InterPro" id="IPR036250">
    <property type="entry name" value="AcylCo_DH-like_C"/>
</dbReference>
<dbReference type="Gene3D" id="1.20.140.10">
    <property type="entry name" value="Butyryl-CoA Dehydrogenase, subunit A, domain 3"/>
    <property type="match status" value="2"/>
</dbReference>
<gene>
    <name evidence="9" type="ORF">GCM10011578_055230</name>
</gene>
<dbReference type="GO" id="GO:0005886">
    <property type="term" value="C:plasma membrane"/>
    <property type="evidence" value="ECO:0007669"/>
    <property type="project" value="TreeGrafter"/>
</dbReference>
<keyword evidence="4" id="KW-0274">FAD</keyword>
<feature type="domain" description="Acyl-CoA dehydrogenase/oxidase N-terminal" evidence="8">
    <location>
        <begin position="338"/>
        <end position="443"/>
    </location>
</feature>
<keyword evidence="3" id="KW-0285">Flavoprotein</keyword>
<evidence type="ECO:0000256" key="3">
    <source>
        <dbReference type="ARBA" id="ARBA00022630"/>
    </source>
</evidence>
<feature type="domain" description="Acyl-CoA oxidase/dehydrogenase middle" evidence="7">
    <location>
        <begin position="448"/>
        <end position="542"/>
    </location>
</feature>
<evidence type="ECO:0000256" key="4">
    <source>
        <dbReference type="ARBA" id="ARBA00022827"/>
    </source>
</evidence>
<keyword evidence="5" id="KW-0560">Oxidoreductase</keyword>
<dbReference type="InterPro" id="IPR052161">
    <property type="entry name" value="Mycobact_Acyl-CoA_DH"/>
</dbReference>
<dbReference type="Gene3D" id="1.10.540.10">
    <property type="entry name" value="Acyl-CoA dehydrogenase/oxidase, N-terminal domain"/>
    <property type="match status" value="1"/>
</dbReference>
<evidence type="ECO:0000313" key="10">
    <source>
        <dbReference type="Proteomes" id="UP000653411"/>
    </source>
</evidence>
<dbReference type="RefSeq" id="WP_229713391.1">
    <property type="nucleotide sequence ID" value="NZ_BMML01000013.1"/>
</dbReference>
<dbReference type="AlphaFoldDB" id="A0A917XG78"/>
<dbReference type="InterPro" id="IPR009075">
    <property type="entry name" value="AcylCo_DH/oxidase_C"/>
</dbReference>
<dbReference type="PANTHER" id="PTHR43292">
    <property type="entry name" value="ACYL-COA DEHYDROGENASE"/>
    <property type="match status" value="1"/>
</dbReference>
<comment type="similarity">
    <text evidence="2">Belongs to the acyl-CoA dehydrogenase family.</text>
</comment>
<accession>A0A917XG78</accession>
<keyword evidence="10" id="KW-1185">Reference proteome</keyword>
<dbReference type="GO" id="GO:0050660">
    <property type="term" value="F:flavin adenine dinucleotide binding"/>
    <property type="evidence" value="ECO:0007669"/>
    <property type="project" value="InterPro"/>
</dbReference>
<comment type="cofactor">
    <cofactor evidence="1">
        <name>FAD</name>
        <dbReference type="ChEBI" id="CHEBI:57692"/>
    </cofactor>
</comment>
<sequence length="712" mass="74794">MTAITPLVPMTPDEVSSFAQSVRGTLTRHWPGPTAAPEADLLKLWQSAAEQGWLELGAAGALAAAAAAVRELGRAACPLPLMDAFVATRLLAHDEALVDGIGRGEVRVIASVGDGTEQRLRHLDAARQATHLLTFPATGGTAVLRPVTRADETAGLAVPAWSTVTPGEPTATVEIDASTADEAVVLLRLQLAVRALAAAERSHEMAVEHATQRRQFGKVIGSFGAVQQRTATCQIDVGAGNLLIADAVRALEHGLPDRLLAAEIAVEHARAAAPRVQFGAHHTLAAIGYFEEHDAPWLFRRVHADTARLRTLSRAAGDVADTLVEGTGSLPTGDLGETGEAFRTEVRALLDAHADLLGRIEMGEDAELTRAVAEHGWLGFTWPAAAGGRSASLAEQVVLNEEAVYRRAPITKALGAVTLLGDSILKHGTPEQQERFLPLIRQGQLAFCLGYSEPEAGSDLASLRTHAVRDGDSWVINGQKLWTSGGHESEWVWLAVRTDPDATPRHAGITVFLVPMDTPGIVVQQHRALSGEIACTVFYDDVRVPDSLRVGEVNGGWKVITDALAGERIAMGNIAAALHRQLDDLLALVREDPGASVGPRGSHARALLTELAVGVQATRALVAAAIRATAEDTGARLAAPMAGVLGGELAERFGEAVLDILGPAAALSASVPGVPGGGAFEYGLRLSIMYVVGGGTNDIQRGLIARSLGLPR</sequence>